<accession>S4PDZ5</accession>
<organism evidence="1">
    <name type="scientific">Pararge aegeria</name>
    <name type="common">speckled wood butterfly</name>
    <dbReference type="NCBI Taxonomy" id="116150"/>
    <lineage>
        <taxon>Eukaryota</taxon>
        <taxon>Metazoa</taxon>
        <taxon>Ecdysozoa</taxon>
        <taxon>Arthropoda</taxon>
        <taxon>Hexapoda</taxon>
        <taxon>Insecta</taxon>
        <taxon>Pterygota</taxon>
        <taxon>Neoptera</taxon>
        <taxon>Endopterygota</taxon>
        <taxon>Lepidoptera</taxon>
        <taxon>Glossata</taxon>
        <taxon>Ditrysia</taxon>
        <taxon>Papilionoidea</taxon>
        <taxon>Nymphalidae</taxon>
        <taxon>Satyrinae</taxon>
        <taxon>Satyrini</taxon>
        <taxon>Parargina</taxon>
        <taxon>Pararge</taxon>
    </lineage>
</organism>
<reference evidence="1" key="1">
    <citation type="journal article" date="2013" name="BMC Genomics">
        <title>Unscrambling butterfly oogenesis.</title>
        <authorList>
            <person name="Carter J.M."/>
            <person name="Baker S.C."/>
            <person name="Pink R."/>
            <person name="Carter D.R."/>
            <person name="Collins A."/>
            <person name="Tomlin J."/>
            <person name="Gibbs M."/>
            <person name="Breuker C.J."/>
        </authorList>
    </citation>
    <scope>NUCLEOTIDE SEQUENCE</scope>
    <source>
        <tissue evidence="1">Ovary</tissue>
    </source>
</reference>
<reference evidence="1" key="2">
    <citation type="submission" date="2013-05" db="EMBL/GenBank/DDBJ databases">
        <authorList>
            <person name="Carter J.-M."/>
            <person name="Baker S.C."/>
            <person name="Pink R."/>
            <person name="Carter D.R.F."/>
            <person name="Collins A."/>
            <person name="Tomlin J."/>
            <person name="Gibbs M."/>
            <person name="Breuker C.J."/>
        </authorList>
    </citation>
    <scope>NUCLEOTIDE SEQUENCE</scope>
    <source>
        <tissue evidence="1">Ovary</tissue>
    </source>
</reference>
<name>S4PDZ5_9NEOP</name>
<protein>
    <submittedName>
        <fullName evidence="1">Uncharacterized protein</fullName>
    </submittedName>
</protein>
<dbReference type="EMBL" id="GAIX01007295">
    <property type="protein sequence ID" value="JAA85265.1"/>
    <property type="molecule type" value="Transcribed_RNA"/>
</dbReference>
<feature type="non-terminal residue" evidence="1">
    <location>
        <position position="1"/>
    </location>
</feature>
<evidence type="ECO:0000313" key="1">
    <source>
        <dbReference type="EMBL" id="JAA85265.1"/>
    </source>
</evidence>
<proteinExistence type="predicted"/>
<dbReference type="AlphaFoldDB" id="S4PDZ5"/>
<sequence length="79" mass="9037">VGFIDIGDQLCFKLTCKFNSLHASPTASRCGYVNCTHTAISRLALKIMYVAIDSVHYNFIKHCMLLKYVIVYLSHPFYM</sequence>